<dbReference type="GO" id="GO:0005737">
    <property type="term" value="C:cytoplasm"/>
    <property type="evidence" value="ECO:0007669"/>
    <property type="project" value="TreeGrafter"/>
</dbReference>
<dbReference type="PIRSF" id="PIRSF005700">
    <property type="entry name" value="PepC"/>
    <property type="match status" value="1"/>
</dbReference>
<proteinExistence type="inferred from homology"/>
<keyword evidence="2 4" id="KW-0378">Hydrolase</keyword>
<dbReference type="PANTHER" id="PTHR10363">
    <property type="entry name" value="BLEOMYCIN HYDROLASE"/>
    <property type="match status" value="1"/>
</dbReference>
<gene>
    <name evidence="6" type="ORF">E7102_08855</name>
</gene>
<dbReference type="Proteomes" id="UP000763088">
    <property type="component" value="Unassembled WGS sequence"/>
</dbReference>
<dbReference type="SUPFAM" id="SSF54001">
    <property type="entry name" value="Cysteine proteinases"/>
    <property type="match status" value="1"/>
</dbReference>
<sequence>MMLMATTASAQENLQRGAIASQVKKTFTTVKKLPITSVKNQYRSGTCWAYATLGYFESEILRQTGKTYDLCEMFVVNNDYMDNATHYVRMHGYSQISEGGSCDDVLEVIRQHGICPETAMPAPGSLTGDSLANFKVFFPELERTVSSIVVKDAKAPKANWQDSVQAVIKRYIGSCPEKFEYQGKTYTPKTFAESLGLNLNDYVSLTSFTHHPFNKWFVIEAPYKWRLKPSYNIPIEQLMDVLDKAIDAGYTVAWGGDVSGDFTRTGLAMLPEGVKPTQQSRQEQWDNWRFTYDHVMLIYGKAKDEQGNPYYMVKNSWGQSGEYKGIWYMSRDFIALNTTYIFLNRHAIPSSLVSRVSLGAF</sequence>
<dbReference type="GO" id="GO:0009636">
    <property type="term" value="P:response to toxic substance"/>
    <property type="evidence" value="ECO:0007669"/>
    <property type="project" value="TreeGrafter"/>
</dbReference>
<evidence type="ECO:0000313" key="6">
    <source>
        <dbReference type="EMBL" id="MBE6266565.1"/>
    </source>
</evidence>
<dbReference type="InterPro" id="IPR004134">
    <property type="entry name" value="Peptidase_C1B"/>
</dbReference>
<dbReference type="Pfam" id="PF03051">
    <property type="entry name" value="Peptidase_C1_2"/>
    <property type="match status" value="1"/>
</dbReference>
<reference evidence="6" key="1">
    <citation type="submission" date="2019-04" db="EMBL/GenBank/DDBJ databases">
        <title>Evolution of Biomass-Degrading Anaerobic Consortia Revealed by Metagenomics.</title>
        <authorList>
            <person name="Peng X."/>
        </authorList>
    </citation>
    <scope>NUCLEOTIDE SEQUENCE</scope>
    <source>
        <strain evidence="6">SIG141</strain>
    </source>
</reference>
<keyword evidence="3 4" id="KW-0788">Thiol protease</keyword>
<evidence type="ECO:0000256" key="5">
    <source>
        <dbReference type="PIRSR" id="PIRSR005700-1"/>
    </source>
</evidence>
<keyword evidence="4 6" id="KW-0031">Aminopeptidase</keyword>
<evidence type="ECO:0000313" key="7">
    <source>
        <dbReference type="Proteomes" id="UP000763088"/>
    </source>
</evidence>
<dbReference type="GO" id="GO:0070005">
    <property type="term" value="F:cysteine-type aminopeptidase activity"/>
    <property type="evidence" value="ECO:0007669"/>
    <property type="project" value="InterPro"/>
</dbReference>
<evidence type="ECO:0000256" key="4">
    <source>
        <dbReference type="PIRNR" id="PIRNR005700"/>
    </source>
</evidence>
<dbReference type="PANTHER" id="PTHR10363:SF2">
    <property type="entry name" value="BLEOMYCIN HYDROLASE"/>
    <property type="match status" value="1"/>
</dbReference>
<dbReference type="InterPro" id="IPR038765">
    <property type="entry name" value="Papain-like_cys_pep_sf"/>
</dbReference>
<protein>
    <recommendedName>
        <fullName evidence="4">Aminopeptidase</fullName>
    </recommendedName>
</protein>
<organism evidence="6 7">
    <name type="scientific">Xylanibacter ruminicola</name>
    <name type="common">Prevotella ruminicola</name>
    <dbReference type="NCBI Taxonomy" id="839"/>
    <lineage>
        <taxon>Bacteria</taxon>
        <taxon>Pseudomonadati</taxon>
        <taxon>Bacteroidota</taxon>
        <taxon>Bacteroidia</taxon>
        <taxon>Bacteroidales</taxon>
        <taxon>Prevotellaceae</taxon>
        <taxon>Xylanibacter</taxon>
    </lineage>
</organism>
<comment type="similarity">
    <text evidence="4">Belongs to the peptidase C1 family.</text>
</comment>
<name>A0A928BSI5_XYLRU</name>
<accession>A0A928BSI5</accession>
<dbReference type="Gene3D" id="3.90.70.10">
    <property type="entry name" value="Cysteine proteinases"/>
    <property type="match status" value="1"/>
</dbReference>
<dbReference type="GO" id="GO:0043418">
    <property type="term" value="P:homocysteine catabolic process"/>
    <property type="evidence" value="ECO:0007669"/>
    <property type="project" value="TreeGrafter"/>
</dbReference>
<dbReference type="EMBL" id="SUYD01000010">
    <property type="protein sequence ID" value="MBE6266565.1"/>
    <property type="molecule type" value="Genomic_DNA"/>
</dbReference>
<evidence type="ECO:0000256" key="2">
    <source>
        <dbReference type="ARBA" id="ARBA00022801"/>
    </source>
</evidence>
<evidence type="ECO:0000256" key="1">
    <source>
        <dbReference type="ARBA" id="ARBA00022670"/>
    </source>
</evidence>
<dbReference type="InterPro" id="IPR000169">
    <property type="entry name" value="Pept_cys_AS"/>
</dbReference>
<evidence type="ECO:0000256" key="3">
    <source>
        <dbReference type="ARBA" id="ARBA00022807"/>
    </source>
</evidence>
<feature type="active site" evidence="5">
    <location>
        <position position="315"/>
    </location>
</feature>
<dbReference type="AlphaFoldDB" id="A0A928BSI5"/>
<dbReference type="PROSITE" id="PS00139">
    <property type="entry name" value="THIOL_PROTEASE_CYS"/>
    <property type="match status" value="1"/>
</dbReference>
<feature type="active site" evidence="5">
    <location>
        <position position="294"/>
    </location>
</feature>
<comment type="caution">
    <text evidence="6">The sequence shown here is derived from an EMBL/GenBank/DDBJ whole genome shotgun (WGS) entry which is preliminary data.</text>
</comment>
<feature type="active site" evidence="5">
    <location>
        <position position="47"/>
    </location>
</feature>
<dbReference type="GO" id="GO:0006508">
    <property type="term" value="P:proteolysis"/>
    <property type="evidence" value="ECO:0007669"/>
    <property type="project" value="UniProtKB-KW"/>
</dbReference>
<keyword evidence="1 4" id="KW-0645">Protease</keyword>